<dbReference type="InterPro" id="IPR011989">
    <property type="entry name" value="ARM-like"/>
</dbReference>
<dbReference type="Proteomes" id="UP001626550">
    <property type="component" value="Unassembled WGS sequence"/>
</dbReference>
<dbReference type="EMBL" id="JBJKFK010003579">
    <property type="protein sequence ID" value="KAL3309751.1"/>
    <property type="molecule type" value="Genomic_DNA"/>
</dbReference>
<dbReference type="AlphaFoldDB" id="A0ABD2PQG9"/>
<gene>
    <name evidence="1" type="ORF">Ciccas_011700</name>
</gene>
<evidence type="ECO:0000313" key="1">
    <source>
        <dbReference type="EMBL" id="KAL3309751.1"/>
    </source>
</evidence>
<accession>A0ABD2PQG9</accession>
<sequence>MDIHCELSIRILLSKVGEAGVAFLRDEVIQAISCIVGTANPVRTTQALLQHGLEHKNANIRKQTAIQVYTAVERLGLNRIFQPNSSFSAKDNSLPSSSYGSGTFCLVERLILAVSRFLMDGSLETRLAGRKLLGFLLGHAECDRYLRKFLTGQAQVTVLEAADQLRKA</sequence>
<name>A0ABD2PQG9_9PLAT</name>
<reference evidence="1 2" key="1">
    <citation type="submission" date="2024-11" db="EMBL/GenBank/DDBJ databases">
        <title>Adaptive evolution of stress response genes in parasites aligns with host niche diversity.</title>
        <authorList>
            <person name="Hahn C."/>
            <person name="Resl P."/>
        </authorList>
    </citation>
    <scope>NUCLEOTIDE SEQUENCE [LARGE SCALE GENOMIC DNA]</scope>
    <source>
        <strain evidence="1">EGGRZ-B1_66</strain>
        <tissue evidence="1">Body</tissue>
    </source>
</reference>
<evidence type="ECO:0000313" key="2">
    <source>
        <dbReference type="Proteomes" id="UP001626550"/>
    </source>
</evidence>
<protein>
    <submittedName>
        <fullName evidence="1">Uncharacterized protein</fullName>
    </submittedName>
</protein>
<keyword evidence="2" id="KW-1185">Reference proteome</keyword>
<dbReference type="Gene3D" id="1.25.10.10">
    <property type="entry name" value="Leucine-rich Repeat Variant"/>
    <property type="match status" value="1"/>
</dbReference>
<feature type="non-terminal residue" evidence="1">
    <location>
        <position position="168"/>
    </location>
</feature>
<dbReference type="PANTHER" id="PTHR21567">
    <property type="entry name" value="CLASP"/>
    <property type="match status" value="1"/>
</dbReference>
<proteinExistence type="predicted"/>
<organism evidence="1 2">
    <name type="scientific">Cichlidogyrus casuarinus</name>
    <dbReference type="NCBI Taxonomy" id="1844966"/>
    <lineage>
        <taxon>Eukaryota</taxon>
        <taxon>Metazoa</taxon>
        <taxon>Spiralia</taxon>
        <taxon>Lophotrochozoa</taxon>
        <taxon>Platyhelminthes</taxon>
        <taxon>Monogenea</taxon>
        <taxon>Monopisthocotylea</taxon>
        <taxon>Dactylogyridea</taxon>
        <taxon>Ancyrocephalidae</taxon>
        <taxon>Cichlidogyrus</taxon>
    </lineage>
</organism>
<comment type="caution">
    <text evidence="1">The sequence shown here is derived from an EMBL/GenBank/DDBJ whole genome shotgun (WGS) entry which is preliminary data.</text>
</comment>
<dbReference type="PANTHER" id="PTHR21567:SF87">
    <property type="entry name" value="CRESCERIN-LIKE PROTEIN CHE-12"/>
    <property type="match status" value="1"/>
</dbReference>